<dbReference type="RefSeq" id="WP_058387655.1">
    <property type="nucleotide sequence ID" value="NZ_LNXW01000013.1"/>
</dbReference>
<dbReference type="NCBIfam" id="NF003338">
    <property type="entry name" value="PRK04350.1"/>
    <property type="match status" value="1"/>
</dbReference>
<dbReference type="PROSITE" id="PS00647">
    <property type="entry name" value="THYMID_PHOSPHORYLASE"/>
    <property type="match status" value="1"/>
</dbReference>
<dbReference type="SUPFAM" id="SSF47648">
    <property type="entry name" value="Nucleoside phosphorylase/phosphoribosyltransferase N-terminal domain"/>
    <property type="match status" value="1"/>
</dbReference>
<dbReference type="Gene3D" id="3.40.1030.10">
    <property type="entry name" value="Nucleoside phosphorylase/phosphoribosyltransferase catalytic domain"/>
    <property type="match status" value="1"/>
</dbReference>
<dbReference type="STRING" id="28084.Lche_1511"/>
<evidence type="ECO:0000259" key="5">
    <source>
        <dbReference type="SMART" id="SM00941"/>
    </source>
</evidence>
<dbReference type="InterPro" id="IPR035902">
    <property type="entry name" value="Nuc_phospho_transferase"/>
</dbReference>
<dbReference type="GO" id="GO:0004645">
    <property type="term" value="F:1,4-alpha-oligoglucan phosphorylase activity"/>
    <property type="evidence" value="ECO:0007669"/>
    <property type="project" value="InterPro"/>
</dbReference>
<dbReference type="PANTHER" id="PTHR10515:SF0">
    <property type="entry name" value="THYMIDINE PHOSPHORYLASE"/>
    <property type="match status" value="1"/>
</dbReference>
<dbReference type="GO" id="GO:0006213">
    <property type="term" value="P:pyrimidine nucleoside metabolic process"/>
    <property type="evidence" value="ECO:0007669"/>
    <property type="project" value="InterPro"/>
</dbReference>
<comment type="caution">
    <text evidence="6">The sequence shown here is derived from an EMBL/GenBank/DDBJ whole genome shotgun (WGS) entry which is preliminary data.</text>
</comment>
<dbReference type="HAMAP" id="MF_00703">
    <property type="entry name" value="Thymid_phosp_2"/>
    <property type="match status" value="1"/>
</dbReference>
<name>A0A0W0S7L0_9GAMM</name>
<dbReference type="InterPro" id="IPR017872">
    <property type="entry name" value="Pyrmidine_PPase_CS"/>
</dbReference>
<protein>
    <recommendedName>
        <fullName evidence="4">Putative thymidine phosphorylase</fullName>
        <ecNumber evidence="4">2.4.2.4</ecNumber>
    </recommendedName>
    <alternativeName>
        <fullName evidence="4">TdRPase</fullName>
    </alternativeName>
</protein>
<dbReference type="SMART" id="SM00941">
    <property type="entry name" value="PYNP_C"/>
    <property type="match status" value="1"/>
</dbReference>
<dbReference type="AlphaFoldDB" id="A0A0W0S7L0"/>
<reference evidence="6 7" key="1">
    <citation type="submission" date="2015-11" db="EMBL/GenBank/DDBJ databases">
        <title>Genomic analysis of 38 Legionella species identifies large and diverse effector repertoires.</title>
        <authorList>
            <person name="Burstein D."/>
            <person name="Amaro F."/>
            <person name="Zusman T."/>
            <person name="Lifshitz Z."/>
            <person name="Cohen O."/>
            <person name="Gilbert J.A."/>
            <person name="Pupko T."/>
            <person name="Shuman H.A."/>
            <person name="Segal G."/>
        </authorList>
    </citation>
    <scope>NUCLEOTIDE SEQUENCE [LARGE SCALE GENOMIC DNA]</scope>
    <source>
        <strain evidence="6 7">ORW</strain>
    </source>
</reference>
<dbReference type="OrthoDB" id="341217at2"/>
<evidence type="ECO:0000256" key="3">
    <source>
        <dbReference type="ARBA" id="ARBA00048550"/>
    </source>
</evidence>
<dbReference type="Gene3D" id="2.40.40.20">
    <property type="match status" value="1"/>
</dbReference>
<keyword evidence="1 4" id="KW-0328">Glycosyltransferase</keyword>
<dbReference type="EC" id="2.4.2.4" evidence="4"/>
<sequence>MSKKHTTLTLKYLGINTHKEPVIYMREDCHICKSEGFTAQTRVRVILNKRSIVATLNTVETDLLRHNEASLSNYAWELLSAKEGDEIAVIHPQPLDSLSYIRSKIYGNELTAEQTNHIIKDIVSGQLSDINIAMYIAASGGDRLSQKEIIDLTRAMIDSGQQLSWELPFIVDKHSVGGLPGNRTTPIVVSIVAAFGLVIPKTSSRAITSPAGTADTMEVFTRVNLTLNEMKKVVEQENGCLVWGGSMSLSPADDLLIRIERTANIDSEGQMVASILSKKIAAGSNHLVIDMPIGTTAKVRSIERAESLKQLLKCVAEEFGLKIKVIFSDGSQPVGRGIGPVLEALDVLSVLNCDQNAPQDLRDHALVLAGHIIEFSPQVLPGQGLNIATHLLNSGKALAKFEAICRAQGGLREIKKAPVVHTIESTRSGIVINIDNRHISQMAKLAGAPKSKAAGVELLTELHSVVKKSQPLFRIYAETRSELNYALDFLKQGHEIFQIEAST</sequence>
<evidence type="ECO:0000256" key="4">
    <source>
        <dbReference type="HAMAP-Rule" id="MF_00703"/>
    </source>
</evidence>
<comment type="catalytic activity">
    <reaction evidence="3 4">
        <text>thymidine + phosphate = 2-deoxy-alpha-D-ribose 1-phosphate + thymine</text>
        <dbReference type="Rhea" id="RHEA:16037"/>
        <dbReference type="ChEBI" id="CHEBI:17748"/>
        <dbReference type="ChEBI" id="CHEBI:17821"/>
        <dbReference type="ChEBI" id="CHEBI:43474"/>
        <dbReference type="ChEBI" id="CHEBI:57259"/>
        <dbReference type="EC" id="2.4.2.4"/>
    </reaction>
</comment>
<evidence type="ECO:0000256" key="1">
    <source>
        <dbReference type="ARBA" id="ARBA00022676"/>
    </source>
</evidence>
<dbReference type="GO" id="GO:0006206">
    <property type="term" value="P:pyrimidine nucleobase metabolic process"/>
    <property type="evidence" value="ECO:0007669"/>
    <property type="project" value="InterPro"/>
</dbReference>
<dbReference type="Pfam" id="PF00591">
    <property type="entry name" value="Glycos_transf_3"/>
    <property type="match status" value="1"/>
</dbReference>
<dbReference type="InterPro" id="IPR013102">
    <property type="entry name" value="PYNP_C"/>
</dbReference>
<proteinExistence type="inferred from homology"/>
<dbReference type="InterPro" id="IPR000053">
    <property type="entry name" value="Thymidine/pyrmidine_PPase"/>
</dbReference>
<dbReference type="Pfam" id="PF07831">
    <property type="entry name" value="PYNP_C"/>
    <property type="match status" value="1"/>
</dbReference>
<dbReference type="Gene3D" id="1.20.970.50">
    <property type="match status" value="1"/>
</dbReference>
<dbReference type="InterPro" id="IPR036320">
    <property type="entry name" value="Glycosyl_Trfase_fam3_N_dom_sf"/>
</dbReference>
<dbReference type="PIRSF" id="PIRSF000478">
    <property type="entry name" value="TP_PyNP"/>
    <property type="match status" value="1"/>
</dbReference>
<evidence type="ECO:0000256" key="2">
    <source>
        <dbReference type="ARBA" id="ARBA00022679"/>
    </source>
</evidence>
<dbReference type="Proteomes" id="UP000054921">
    <property type="component" value="Unassembled WGS sequence"/>
</dbReference>
<dbReference type="InterPro" id="IPR013466">
    <property type="entry name" value="Thymidine/AMP_Pase"/>
</dbReference>
<gene>
    <name evidence="6" type="ORF">Lche_1511</name>
</gene>
<dbReference type="PANTHER" id="PTHR10515">
    <property type="entry name" value="THYMIDINE PHOSPHORYLASE"/>
    <property type="match status" value="1"/>
</dbReference>
<dbReference type="GO" id="GO:0009032">
    <property type="term" value="F:thymidine phosphorylase activity"/>
    <property type="evidence" value="ECO:0007669"/>
    <property type="project" value="UniProtKB-UniRule"/>
</dbReference>
<evidence type="ECO:0000313" key="7">
    <source>
        <dbReference type="Proteomes" id="UP000054921"/>
    </source>
</evidence>
<dbReference type="SUPFAM" id="SSF54680">
    <property type="entry name" value="Pyrimidine nucleoside phosphorylase C-terminal domain"/>
    <property type="match status" value="1"/>
</dbReference>
<evidence type="ECO:0000313" key="6">
    <source>
        <dbReference type="EMBL" id="KTC79491.1"/>
    </source>
</evidence>
<organism evidence="6 7">
    <name type="scientific">Legionella cherrii</name>
    <dbReference type="NCBI Taxonomy" id="28084"/>
    <lineage>
        <taxon>Bacteria</taxon>
        <taxon>Pseudomonadati</taxon>
        <taxon>Pseudomonadota</taxon>
        <taxon>Gammaproteobacteria</taxon>
        <taxon>Legionellales</taxon>
        <taxon>Legionellaceae</taxon>
        <taxon>Legionella</taxon>
    </lineage>
</organism>
<dbReference type="InterPro" id="IPR000312">
    <property type="entry name" value="Glycosyl_Trfase_fam3"/>
</dbReference>
<dbReference type="GO" id="GO:0005829">
    <property type="term" value="C:cytosol"/>
    <property type="evidence" value="ECO:0007669"/>
    <property type="project" value="TreeGrafter"/>
</dbReference>
<dbReference type="EMBL" id="LNXW01000013">
    <property type="protein sequence ID" value="KTC79491.1"/>
    <property type="molecule type" value="Genomic_DNA"/>
</dbReference>
<dbReference type="Gene3D" id="3.90.1170.30">
    <property type="entry name" value="Pyrimidine nucleoside phosphorylase-like, C-terminal domain"/>
    <property type="match status" value="1"/>
</dbReference>
<dbReference type="Pfam" id="PF02885">
    <property type="entry name" value="Glycos_trans_3N"/>
    <property type="match status" value="1"/>
</dbReference>
<comment type="similarity">
    <text evidence="4">Belongs to the thymidine/pyrimidine-nucleoside phosphorylase family. Type 2 subfamily.</text>
</comment>
<keyword evidence="2 4" id="KW-0808">Transferase</keyword>
<feature type="domain" description="Pyrimidine nucleoside phosphorylase C-terminal" evidence="5">
    <location>
        <begin position="430"/>
        <end position="497"/>
    </location>
</feature>
<dbReference type="InterPro" id="IPR017459">
    <property type="entry name" value="Glycosyl_Trfase_fam3_N_dom"/>
</dbReference>
<dbReference type="PATRIC" id="fig|28084.5.peg.1642"/>
<dbReference type="SUPFAM" id="SSF52418">
    <property type="entry name" value="Nucleoside phosphorylase/phosphoribosyltransferase catalytic domain"/>
    <property type="match status" value="1"/>
</dbReference>
<dbReference type="NCBIfam" id="TIGR02645">
    <property type="entry name" value="ARCH_P_rylase"/>
    <property type="match status" value="1"/>
</dbReference>
<dbReference type="InterPro" id="IPR028579">
    <property type="entry name" value="Thym_Pase_Put"/>
</dbReference>
<accession>A0A0W0S7L0</accession>
<dbReference type="InterPro" id="IPR036566">
    <property type="entry name" value="PYNP-like_C_sf"/>
</dbReference>